<comment type="subunit">
    <text evidence="10">Homotetramer.</text>
</comment>
<evidence type="ECO:0000256" key="4">
    <source>
        <dbReference type="ARBA" id="ARBA00012305"/>
    </source>
</evidence>
<dbReference type="GO" id="GO:0006107">
    <property type="term" value="P:oxaloacetate metabolic process"/>
    <property type="evidence" value="ECO:0007669"/>
    <property type="project" value="UniProtKB-UniRule"/>
</dbReference>
<dbReference type="GO" id="GO:0000287">
    <property type="term" value="F:magnesium ion binding"/>
    <property type="evidence" value="ECO:0007669"/>
    <property type="project" value="UniProtKB-UniRule"/>
</dbReference>
<dbReference type="GO" id="GO:0008964">
    <property type="term" value="F:phosphoenolpyruvate carboxylase activity"/>
    <property type="evidence" value="ECO:0007669"/>
    <property type="project" value="UniProtKB-UniRule"/>
</dbReference>
<keyword evidence="13" id="KW-0670">Pyruvate</keyword>
<evidence type="ECO:0000256" key="11">
    <source>
        <dbReference type="PROSITE-ProRule" id="PRU10111"/>
    </source>
</evidence>
<evidence type="ECO:0000256" key="2">
    <source>
        <dbReference type="ARBA" id="ARBA00003670"/>
    </source>
</evidence>
<keyword evidence="14" id="KW-1185">Reference proteome</keyword>
<dbReference type="PANTHER" id="PTHR30523">
    <property type="entry name" value="PHOSPHOENOLPYRUVATE CARBOXYLASE"/>
    <property type="match status" value="1"/>
</dbReference>
<dbReference type="NCBIfam" id="NF000584">
    <property type="entry name" value="PRK00009.1"/>
    <property type="match status" value="1"/>
</dbReference>
<dbReference type="AlphaFoldDB" id="A0A212QMN4"/>
<evidence type="ECO:0000256" key="1">
    <source>
        <dbReference type="ARBA" id="ARBA00001946"/>
    </source>
</evidence>
<comment type="catalytic activity">
    <reaction evidence="9 10">
        <text>oxaloacetate + phosphate = phosphoenolpyruvate + hydrogencarbonate</text>
        <dbReference type="Rhea" id="RHEA:28370"/>
        <dbReference type="ChEBI" id="CHEBI:16452"/>
        <dbReference type="ChEBI" id="CHEBI:17544"/>
        <dbReference type="ChEBI" id="CHEBI:43474"/>
        <dbReference type="ChEBI" id="CHEBI:58702"/>
        <dbReference type="EC" id="4.1.1.31"/>
    </reaction>
</comment>
<accession>A0A212QMN4</accession>
<dbReference type="GO" id="GO:0005829">
    <property type="term" value="C:cytosol"/>
    <property type="evidence" value="ECO:0007669"/>
    <property type="project" value="TreeGrafter"/>
</dbReference>
<evidence type="ECO:0000313" key="13">
    <source>
        <dbReference type="EMBL" id="SNB60498.1"/>
    </source>
</evidence>
<dbReference type="InterPro" id="IPR033129">
    <property type="entry name" value="PEPCASE_His_AS"/>
</dbReference>
<dbReference type="Pfam" id="PF00311">
    <property type="entry name" value="PEPcase"/>
    <property type="match status" value="1"/>
</dbReference>
<evidence type="ECO:0000313" key="14">
    <source>
        <dbReference type="Proteomes" id="UP000198418"/>
    </source>
</evidence>
<dbReference type="SUPFAM" id="SSF51621">
    <property type="entry name" value="Phosphoenolpyruvate/pyruvate domain"/>
    <property type="match status" value="1"/>
</dbReference>
<dbReference type="InterPro" id="IPR015813">
    <property type="entry name" value="Pyrv/PenolPyrv_kinase-like_dom"/>
</dbReference>
<dbReference type="InterPro" id="IPR018129">
    <property type="entry name" value="PEP_COase_Lys_AS"/>
</dbReference>
<proteinExistence type="inferred from homology"/>
<dbReference type="PANTHER" id="PTHR30523:SF6">
    <property type="entry name" value="PHOSPHOENOLPYRUVATE CARBOXYLASE"/>
    <property type="match status" value="1"/>
</dbReference>
<name>A0A212QMN4_RHOAC</name>
<gene>
    <name evidence="10" type="primary">ppc</name>
    <name evidence="13" type="ORF">SAMN06265338_101829</name>
</gene>
<comment type="cofactor">
    <cofactor evidence="1 10">
        <name>Mg(2+)</name>
        <dbReference type="ChEBI" id="CHEBI:18420"/>
    </cofactor>
</comment>
<comment type="function">
    <text evidence="2 10">Forms oxaloacetate, a four-carbon dicarboxylic acid source for the tricarboxylic acid cycle.</text>
</comment>
<dbReference type="EMBL" id="FYDG01000001">
    <property type="protein sequence ID" value="SNB60498.1"/>
    <property type="molecule type" value="Genomic_DNA"/>
</dbReference>
<sequence>MNGEFLETAAESEAESAKLAPLFADIRLLGQILGETVRQQEGEEIFRRIERIRRLSVAETRGRAVASADLDALLRGLTNDEAVKVVRAFTYFSHLANIAEDRHFLRRRAAHAGEAQPGGLDHAFARLKAAGVTETAVGAALAGAYVSPVLTAHPTEVQRRSTLDAERDIAELLRQREFRCGDEELAENEALLAARVTQLWQTRIIRTASLTVHDEIENALLYYRSTFLKQIPKLYAELDRRLGAPAPSFFRMGNWIGGDRDGNPNVRADTLADTLRLHCETVLRHYLVEVHRLGGELSISDLVTPCSDELKALAARAGDPNPHREDEFYRQALIGVYARLAGTLRALAGAEAMRHAAAHGEPYARAEEFRADLFIVRESLNAHHGKALAAGRLAALIRAVDVFGFHMATTDLRQSSDRHEATLAELLAAVRIEPDYRGLSEPAKIDLLLRLLADPRPLRAPDRTYSPDCVAELAVLETARAWREKLGPCVIRHAIISHTESVSDLLELMLLQKECGLLRGSLHDSEQAILGLIVTPLFETIEDLRAAEQIMREFYALPGIADLMRRSGGVQDVMLGYSDSNKDGGYLTSNWELYRASTALAALFDSLDGMRLRLFHGRGGAVGRGGGPSYQAILAQPPGTVRGQIRLTEQGEVINAKYANPEIGRRNLETLMAADLEATLLADGQRPPAEFLDTAATLSEASMRAYRALVYDTPGFVDYFYAATPIAEIAELNIGSRPASRKATRRIEDLRAIPWSFSWGQSRVALPGWYGFGAAVEQFLASGGAPDLLRRMHAEWPFFRTLLSNMDMVLAKADFSIAQRYRDLVPDRALGDKIFVAIEAEAERTFRALDAITGDQGRLADNPALARSIAHRFPYIAPLNYLQADLLRRWRAGDHDRKVRIGILVAINGIAAGLRNTG</sequence>
<evidence type="ECO:0000256" key="9">
    <source>
        <dbReference type="ARBA" id="ARBA00048995"/>
    </source>
</evidence>
<dbReference type="OrthoDB" id="9768133at2"/>
<evidence type="ECO:0000256" key="5">
    <source>
        <dbReference type="ARBA" id="ARBA00022419"/>
    </source>
</evidence>
<dbReference type="PROSITE" id="PS00781">
    <property type="entry name" value="PEPCASE_1"/>
    <property type="match status" value="1"/>
</dbReference>
<dbReference type="GO" id="GO:0006099">
    <property type="term" value="P:tricarboxylic acid cycle"/>
    <property type="evidence" value="ECO:0007669"/>
    <property type="project" value="InterPro"/>
</dbReference>
<organism evidence="13 14">
    <name type="scientific">Rhodoblastus acidophilus</name>
    <name type="common">Rhodopseudomonas acidophila</name>
    <dbReference type="NCBI Taxonomy" id="1074"/>
    <lineage>
        <taxon>Bacteria</taxon>
        <taxon>Pseudomonadati</taxon>
        <taxon>Pseudomonadota</taxon>
        <taxon>Alphaproteobacteria</taxon>
        <taxon>Hyphomicrobiales</taxon>
        <taxon>Rhodoblastaceae</taxon>
        <taxon>Rhodoblastus</taxon>
    </lineage>
</organism>
<dbReference type="EC" id="4.1.1.31" evidence="4 10"/>
<keyword evidence="6 10" id="KW-0460">Magnesium</keyword>
<reference evidence="14" key="1">
    <citation type="submission" date="2017-06" db="EMBL/GenBank/DDBJ databases">
        <authorList>
            <person name="Varghese N."/>
            <person name="Submissions S."/>
        </authorList>
    </citation>
    <scope>NUCLEOTIDE SEQUENCE [LARGE SCALE GENOMIC DNA]</scope>
    <source>
        <strain evidence="14">DSM 137</strain>
    </source>
</reference>
<dbReference type="GO" id="GO:0015977">
    <property type="term" value="P:carbon fixation"/>
    <property type="evidence" value="ECO:0007669"/>
    <property type="project" value="UniProtKB-UniRule"/>
</dbReference>
<evidence type="ECO:0000256" key="3">
    <source>
        <dbReference type="ARBA" id="ARBA00008346"/>
    </source>
</evidence>
<evidence type="ECO:0000256" key="12">
    <source>
        <dbReference type="PROSITE-ProRule" id="PRU10112"/>
    </source>
</evidence>
<feature type="active site" evidence="10 12">
    <location>
        <position position="582"/>
    </location>
</feature>
<evidence type="ECO:0000256" key="10">
    <source>
        <dbReference type="HAMAP-Rule" id="MF_00595"/>
    </source>
</evidence>
<dbReference type="PRINTS" id="PR00150">
    <property type="entry name" value="PEPCARBXLASE"/>
</dbReference>
<dbReference type="RefSeq" id="WP_088519252.1">
    <property type="nucleotide sequence ID" value="NZ_FYDG01000001.1"/>
</dbReference>
<feature type="active site" evidence="10 11">
    <location>
        <position position="153"/>
    </location>
</feature>
<dbReference type="Gene3D" id="1.20.1440.90">
    <property type="entry name" value="Phosphoenolpyruvate/pyruvate domain"/>
    <property type="match status" value="1"/>
</dbReference>
<dbReference type="HAMAP" id="MF_00595">
    <property type="entry name" value="PEPcase_type1"/>
    <property type="match status" value="1"/>
</dbReference>
<dbReference type="InterPro" id="IPR021135">
    <property type="entry name" value="PEP_COase"/>
</dbReference>
<keyword evidence="8 10" id="KW-0120">Carbon dioxide fixation</keyword>
<comment type="similarity">
    <text evidence="3 10">Belongs to the PEPCase type 1 family.</text>
</comment>
<dbReference type="InterPro" id="IPR022805">
    <property type="entry name" value="PEP_COase_bac/pln-type"/>
</dbReference>
<evidence type="ECO:0000256" key="8">
    <source>
        <dbReference type="ARBA" id="ARBA00023300"/>
    </source>
</evidence>
<evidence type="ECO:0000256" key="7">
    <source>
        <dbReference type="ARBA" id="ARBA00023239"/>
    </source>
</evidence>
<evidence type="ECO:0000256" key="6">
    <source>
        <dbReference type="ARBA" id="ARBA00022842"/>
    </source>
</evidence>
<dbReference type="PROSITE" id="PS00393">
    <property type="entry name" value="PEPCASE_2"/>
    <property type="match status" value="1"/>
</dbReference>
<dbReference type="Proteomes" id="UP000198418">
    <property type="component" value="Unassembled WGS sequence"/>
</dbReference>
<keyword evidence="7 10" id="KW-0456">Lyase</keyword>
<protein>
    <recommendedName>
        <fullName evidence="5 10">Phosphoenolpyruvate carboxylase</fullName>
        <shortName evidence="10">PEPC</shortName>
        <shortName evidence="10">PEPCase</shortName>
        <ecNumber evidence="4 10">4.1.1.31</ecNumber>
    </recommendedName>
</protein>